<evidence type="ECO:0000256" key="7">
    <source>
        <dbReference type="SAM" id="SignalP"/>
    </source>
</evidence>
<name>A0ABT6KX47_9MYCO</name>
<keyword evidence="6 8" id="KW-0449">Lipoprotein</keyword>
<evidence type="ECO:0000256" key="6">
    <source>
        <dbReference type="ARBA" id="ARBA00023288"/>
    </source>
</evidence>
<evidence type="ECO:0000256" key="5">
    <source>
        <dbReference type="ARBA" id="ARBA00023139"/>
    </source>
</evidence>
<keyword evidence="2" id="KW-1003">Cell membrane</keyword>
<sequence length="100" mass="11090">MNVRFAFLVVAIALMLSGCTGGDGEYDSPILNEDVPVADIADLPDIEQTRTQMLDLIERLRVEVTRLVPASEPWQWNSEESRTGCVQKVTGRKGVWVGLD</sequence>
<evidence type="ECO:0000256" key="2">
    <source>
        <dbReference type="ARBA" id="ARBA00022475"/>
    </source>
</evidence>
<dbReference type="Gene3D" id="3.30.2030.20">
    <property type="match status" value="1"/>
</dbReference>
<proteinExistence type="predicted"/>
<reference evidence="8 9" key="1">
    <citation type="submission" date="2023-04" db="EMBL/GenBank/DDBJ databases">
        <title>Forest soil microbial communities from Buena Vista Peninsula, Colon Province, Panama.</title>
        <authorList>
            <person name="Bouskill N."/>
        </authorList>
    </citation>
    <scope>NUCLEOTIDE SEQUENCE [LARGE SCALE GENOMIC DNA]</scope>
    <source>
        <strain evidence="8 9">AC80</strain>
    </source>
</reference>
<keyword evidence="4" id="KW-0472">Membrane</keyword>
<evidence type="ECO:0000256" key="3">
    <source>
        <dbReference type="ARBA" id="ARBA00022729"/>
    </source>
</evidence>
<keyword evidence="5" id="KW-0564">Palmitate</keyword>
<evidence type="ECO:0000256" key="1">
    <source>
        <dbReference type="ARBA" id="ARBA00004193"/>
    </source>
</evidence>
<dbReference type="Proteomes" id="UP001160130">
    <property type="component" value="Unassembled WGS sequence"/>
</dbReference>
<organism evidence="8 9">
    <name type="scientific">Mycolicibacterium frederiksbergense</name>
    <dbReference type="NCBI Taxonomy" id="117567"/>
    <lineage>
        <taxon>Bacteria</taxon>
        <taxon>Bacillati</taxon>
        <taxon>Actinomycetota</taxon>
        <taxon>Actinomycetes</taxon>
        <taxon>Mycobacteriales</taxon>
        <taxon>Mycobacteriaceae</taxon>
        <taxon>Mycolicibacterium</taxon>
    </lineage>
</organism>
<evidence type="ECO:0000313" key="9">
    <source>
        <dbReference type="Proteomes" id="UP001160130"/>
    </source>
</evidence>
<accession>A0ABT6KX47</accession>
<dbReference type="PROSITE" id="PS51257">
    <property type="entry name" value="PROKAR_LIPOPROTEIN"/>
    <property type="match status" value="1"/>
</dbReference>
<dbReference type="Pfam" id="PF16708">
    <property type="entry name" value="LppA"/>
    <property type="match status" value="1"/>
</dbReference>
<protein>
    <submittedName>
        <fullName evidence="8">PBP1b-binding outer membrane lipoprotein LpoB</fullName>
    </submittedName>
</protein>
<keyword evidence="3 7" id="KW-0732">Signal</keyword>
<dbReference type="InterPro" id="IPR032018">
    <property type="entry name" value="LppA/LppB/LprP"/>
</dbReference>
<comment type="subcellular location">
    <subcellularLocation>
        <location evidence="1">Cell membrane</location>
        <topology evidence="1">Lipid-anchor</topology>
    </subcellularLocation>
</comment>
<dbReference type="EMBL" id="JARXVE010000003">
    <property type="protein sequence ID" value="MDH6195282.1"/>
    <property type="molecule type" value="Genomic_DNA"/>
</dbReference>
<comment type="caution">
    <text evidence="8">The sequence shown here is derived from an EMBL/GenBank/DDBJ whole genome shotgun (WGS) entry which is preliminary data.</text>
</comment>
<evidence type="ECO:0000256" key="4">
    <source>
        <dbReference type="ARBA" id="ARBA00023136"/>
    </source>
</evidence>
<evidence type="ECO:0000313" key="8">
    <source>
        <dbReference type="EMBL" id="MDH6195282.1"/>
    </source>
</evidence>
<feature type="chain" id="PRO_5047256179" evidence="7">
    <location>
        <begin position="22"/>
        <end position="100"/>
    </location>
</feature>
<gene>
    <name evidence="8" type="ORF">M2272_001922</name>
</gene>
<keyword evidence="9" id="KW-1185">Reference proteome</keyword>
<feature type="signal peptide" evidence="7">
    <location>
        <begin position="1"/>
        <end position="21"/>
    </location>
</feature>